<reference evidence="1 2" key="1">
    <citation type="journal article" date="2022" name="New Phytol.">
        <title>Ecological generalism drives hyperdiversity of secondary metabolite gene clusters in xylarialean endophytes.</title>
        <authorList>
            <person name="Franco M.E.E."/>
            <person name="Wisecaver J.H."/>
            <person name="Arnold A.E."/>
            <person name="Ju Y.M."/>
            <person name="Slot J.C."/>
            <person name="Ahrendt S."/>
            <person name="Moore L.P."/>
            <person name="Eastman K.E."/>
            <person name="Scott K."/>
            <person name="Konkel Z."/>
            <person name="Mondo S.J."/>
            <person name="Kuo A."/>
            <person name="Hayes R.D."/>
            <person name="Haridas S."/>
            <person name="Andreopoulos B."/>
            <person name="Riley R."/>
            <person name="LaButti K."/>
            <person name="Pangilinan J."/>
            <person name="Lipzen A."/>
            <person name="Amirebrahimi M."/>
            <person name="Yan J."/>
            <person name="Adam C."/>
            <person name="Keymanesh K."/>
            <person name="Ng V."/>
            <person name="Louie K."/>
            <person name="Northen T."/>
            <person name="Drula E."/>
            <person name="Henrissat B."/>
            <person name="Hsieh H.M."/>
            <person name="Youens-Clark K."/>
            <person name="Lutzoni F."/>
            <person name="Miadlikowska J."/>
            <person name="Eastwood D.C."/>
            <person name="Hamelin R.C."/>
            <person name="Grigoriev I.V."/>
            <person name="U'Ren J.M."/>
        </authorList>
    </citation>
    <scope>NUCLEOTIDE SEQUENCE [LARGE SCALE GENOMIC DNA]</scope>
    <source>
        <strain evidence="1 2">CBS 119005</strain>
    </source>
</reference>
<name>A0ACB9Z212_9PEZI</name>
<accession>A0ACB9Z212</accession>
<sequence>MATPGLNYFTCTLGQAAQLKEQDDGAQNAFRTVLTLIEEQARHLPDRPALGFADFTSGDPSQWLPDQVTFSELRNMSKHAAVVVADTLHHSVRGGESPTVGLMCTSSLNFILTWLGLMRIGCKTFIIAPQLDSRAIQHLCEVSDMRIILVDGIQRHKGLQLPESIRTVEIPSFRSDYDAGQNEYVESSREASDIAYLRHTSGTSSGLPKQIVQTQWGATGCLPSFPHTDQTAATFSTTPLYHGGLADCLRAWTSEAMIWFFPEGVVPITGINIVRSIVYARNRSSAPVKYFSSVPYVLQLLADEREGIRILQSMELVGVGGAALAPSVGDKLIDLGVSLVSRMGSSECGFLMSSHRDYAKDKEWQYLRPIVDSKFLSFEPRGDGSSELLVKSGWPLISKTNRDDGSYATADLFEPHPSIPNAWRYHSRADAQITLANGKKFDPSPLEEAIKASTRLIRDVLVFGAGEDYAGALLFKTSNNTSDHEVVNAIWPQIGKLNAETPSHSRLARSMLIVIDPEEDEEPLAKSSKGTTLRHQAEARYADIIHEAYAGKTIPHESAHDISDKGLYSVVLELFSQVLGRDIDPHQDFFQQGVDSIACVQVRKLIESRVLLTGAPKLPVSIIYDNGNASFLVENLIRIRKGGDLSSPWNDAALMSKLISKYSNFPKFIPGDRQPEGEVVLLTGTTGSLGAHVLSQVVSLPTVKTVYCLVRAITAEEAQSRVVSSLKSRRIFHPAVAAKVICLPSDFSQESLGLNPLTFKTLQSTVTTVVHSAWMVNFNASLSSFERSHIAGVHNIIKLCLSVPFQAPAKLFFISSISAASGTPMPATIREVYIEDLHHAPNTGYARSKLVTEHIIRAAAKSTGIHARVLRTGQLMGDVENGLWNSTEAIPLMIQSATTIGALPMLDETPSWLPVDRCASSVLELSGLAPSAKGKLSESYEDVYHVLNPTTFSWSNDLLPALRTAGLNFDAVTPREWVQRLREGEQDPEKNPTVKLLDFYVGKYCSDVDGRNSLVFETITTAKHSETIRQGFDVIQNGVLQKCLDNWRLGWAKQQR</sequence>
<keyword evidence="2" id="KW-1185">Reference proteome</keyword>
<evidence type="ECO:0000313" key="1">
    <source>
        <dbReference type="EMBL" id="KAI4865747.1"/>
    </source>
</evidence>
<comment type="caution">
    <text evidence="1">The sequence shown here is derived from an EMBL/GenBank/DDBJ whole genome shotgun (WGS) entry which is preliminary data.</text>
</comment>
<organism evidence="1 2">
    <name type="scientific">Hypoxylon rubiginosum</name>
    <dbReference type="NCBI Taxonomy" id="110542"/>
    <lineage>
        <taxon>Eukaryota</taxon>
        <taxon>Fungi</taxon>
        <taxon>Dikarya</taxon>
        <taxon>Ascomycota</taxon>
        <taxon>Pezizomycotina</taxon>
        <taxon>Sordariomycetes</taxon>
        <taxon>Xylariomycetidae</taxon>
        <taxon>Xylariales</taxon>
        <taxon>Hypoxylaceae</taxon>
        <taxon>Hypoxylon</taxon>
    </lineage>
</organism>
<protein>
    <submittedName>
        <fullName evidence="1">Uncharacterized protein</fullName>
    </submittedName>
</protein>
<gene>
    <name evidence="1" type="ORF">F4820DRAFT_469362</name>
</gene>
<proteinExistence type="predicted"/>
<dbReference type="EMBL" id="MU393467">
    <property type="protein sequence ID" value="KAI4865747.1"/>
    <property type="molecule type" value="Genomic_DNA"/>
</dbReference>
<evidence type="ECO:0000313" key="2">
    <source>
        <dbReference type="Proteomes" id="UP001497700"/>
    </source>
</evidence>
<dbReference type="Proteomes" id="UP001497700">
    <property type="component" value="Unassembled WGS sequence"/>
</dbReference>